<dbReference type="GO" id="GO:0006353">
    <property type="term" value="P:DNA-templated transcription termination"/>
    <property type="evidence" value="ECO:0007669"/>
    <property type="project" value="UniProtKB-KW"/>
</dbReference>
<dbReference type="OrthoDB" id="637682at2759"/>
<dbReference type="AlphaFoldDB" id="A0A9Q0QXP8"/>
<proteinExistence type="inferred from homology"/>
<dbReference type="EMBL" id="JAMYWD010000003">
    <property type="protein sequence ID" value="KAJ4975554.1"/>
    <property type="molecule type" value="Genomic_DNA"/>
</dbReference>
<dbReference type="PANTHER" id="PTHR13068">
    <property type="entry name" value="CGI-12 PROTEIN-RELATED"/>
    <property type="match status" value="1"/>
</dbReference>
<keyword evidence="2" id="KW-0804">Transcription</keyword>
<keyword evidence="5" id="KW-1185">Reference proteome</keyword>
<dbReference type="Proteomes" id="UP001141806">
    <property type="component" value="Unassembled WGS sequence"/>
</dbReference>
<dbReference type="SMART" id="SM00733">
    <property type="entry name" value="Mterf"/>
    <property type="match status" value="6"/>
</dbReference>
<comment type="similarity">
    <text evidence="1">Belongs to the mTERF family.</text>
</comment>
<evidence type="ECO:0000313" key="5">
    <source>
        <dbReference type="Proteomes" id="UP001141806"/>
    </source>
</evidence>
<organism evidence="4 5">
    <name type="scientific">Protea cynaroides</name>
    <dbReference type="NCBI Taxonomy" id="273540"/>
    <lineage>
        <taxon>Eukaryota</taxon>
        <taxon>Viridiplantae</taxon>
        <taxon>Streptophyta</taxon>
        <taxon>Embryophyta</taxon>
        <taxon>Tracheophyta</taxon>
        <taxon>Spermatophyta</taxon>
        <taxon>Magnoliopsida</taxon>
        <taxon>Proteales</taxon>
        <taxon>Proteaceae</taxon>
        <taxon>Protea</taxon>
    </lineage>
</organism>
<name>A0A9Q0QXP8_9MAGN</name>
<gene>
    <name evidence="4" type="ORF">NE237_000660</name>
</gene>
<accession>A0A9Q0QXP8</accession>
<dbReference type="PANTHER" id="PTHR13068:SF166">
    <property type="entry name" value="TRANSCRIPTION TERMINATION FACTOR MTERF15, MITOCHONDRIAL-LIKE"/>
    <property type="match status" value="1"/>
</dbReference>
<dbReference type="Gene3D" id="1.25.70.10">
    <property type="entry name" value="Transcription termination factor 3, mitochondrial"/>
    <property type="match status" value="1"/>
</dbReference>
<keyword evidence="3" id="KW-0809">Transit peptide</keyword>
<sequence length="430" mass="48807">MYKFYRAATMLVCEGSGCFRGETRTRLYSGNCSAMFRSLRRELCHFVRVKDLTVSVLALDLNPSLKSISTTITTAINSTDRYSFTVSYLINSCGFSEQVAVSASKRVHFLTSEKPDLVISFFRDHGFTNAQISKIIRVYPNLLLLDTDKTLKPKIEFFHSAGVSSPDLAQIIYRDPGTLLRSLEKQIIPSFEFFRGLVETNEDVIKILQRIPRNSMWAIRNYMVPNIAALHNHGVPEPLILMLLMLYPSKLVQRPERFNEIVKEVKEMGFNHLESSFVTAVRVIAGLSKSTWKAKLGIFMRWGWSEDEILSAFKKQPLCMMLSEKKIERTMDFLVNTMGMVPAVIARCPTVLTFSLGMRIIPRCSVIQVLLSNGLIADFSLATIVISSEKSFLKKYVTKYEVEVPELLKFTWLRVSFEGIEGYYAAGKSG</sequence>
<evidence type="ECO:0000256" key="2">
    <source>
        <dbReference type="ARBA" id="ARBA00022472"/>
    </source>
</evidence>
<protein>
    <submittedName>
        <fullName evidence="4">Uncharacterized protein</fullName>
    </submittedName>
</protein>
<keyword evidence="2" id="KW-0805">Transcription regulation</keyword>
<evidence type="ECO:0000256" key="3">
    <source>
        <dbReference type="ARBA" id="ARBA00022946"/>
    </source>
</evidence>
<dbReference type="InterPro" id="IPR038538">
    <property type="entry name" value="MTERF_sf"/>
</dbReference>
<evidence type="ECO:0000313" key="4">
    <source>
        <dbReference type="EMBL" id="KAJ4975554.1"/>
    </source>
</evidence>
<keyword evidence="2" id="KW-0806">Transcription termination</keyword>
<dbReference type="Pfam" id="PF02536">
    <property type="entry name" value="mTERF"/>
    <property type="match status" value="2"/>
</dbReference>
<reference evidence="4" key="1">
    <citation type="journal article" date="2023" name="Plant J.">
        <title>The genome of the king protea, Protea cynaroides.</title>
        <authorList>
            <person name="Chang J."/>
            <person name="Duong T.A."/>
            <person name="Schoeman C."/>
            <person name="Ma X."/>
            <person name="Roodt D."/>
            <person name="Barker N."/>
            <person name="Li Z."/>
            <person name="Van de Peer Y."/>
            <person name="Mizrachi E."/>
        </authorList>
    </citation>
    <scope>NUCLEOTIDE SEQUENCE</scope>
    <source>
        <tissue evidence="4">Young leaves</tissue>
    </source>
</reference>
<dbReference type="GO" id="GO:0003676">
    <property type="term" value="F:nucleic acid binding"/>
    <property type="evidence" value="ECO:0007669"/>
    <property type="project" value="InterPro"/>
</dbReference>
<comment type="caution">
    <text evidence="4">The sequence shown here is derived from an EMBL/GenBank/DDBJ whole genome shotgun (WGS) entry which is preliminary data.</text>
</comment>
<dbReference type="InterPro" id="IPR003690">
    <property type="entry name" value="MTERF"/>
</dbReference>
<dbReference type="FunFam" id="1.25.70.10:FF:000001">
    <property type="entry name" value="Mitochondrial transcription termination factor-like"/>
    <property type="match status" value="1"/>
</dbReference>
<evidence type="ECO:0000256" key="1">
    <source>
        <dbReference type="ARBA" id="ARBA00007692"/>
    </source>
</evidence>